<organism evidence="1 2">
    <name type="scientific">Pseudorhizobium tarimense</name>
    <dbReference type="NCBI Taxonomy" id="1079109"/>
    <lineage>
        <taxon>Bacteria</taxon>
        <taxon>Pseudomonadati</taxon>
        <taxon>Pseudomonadota</taxon>
        <taxon>Alphaproteobacteria</taxon>
        <taxon>Hyphomicrobiales</taxon>
        <taxon>Rhizobiaceae</taxon>
        <taxon>Rhizobium/Agrobacterium group</taxon>
        <taxon>Pseudorhizobium</taxon>
    </lineage>
</organism>
<evidence type="ECO:0000313" key="1">
    <source>
        <dbReference type="EMBL" id="MET3587889.1"/>
    </source>
</evidence>
<proteinExistence type="predicted"/>
<gene>
    <name evidence="1" type="ORF">ABID21_004021</name>
</gene>
<dbReference type="RefSeq" id="WP_247245663.1">
    <property type="nucleotide sequence ID" value="NZ_JALJRA010000017.1"/>
</dbReference>
<reference evidence="1 2" key="1">
    <citation type="submission" date="2024-06" db="EMBL/GenBank/DDBJ databases">
        <title>Genomic Encyclopedia of Type Strains, Phase IV (KMG-IV): sequencing the most valuable type-strain genomes for metagenomic binning, comparative biology and taxonomic classification.</title>
        <authorList>
            <person name="Goeker M."/>
        </authorList>
    </citation>
    <scope>NUCLEOTIDE SEQUENCE [LARGE SCALE GENOMIC DNA]</scope>
    <source>
        <strain evidence="1 2">DSM 105042</strain>
    </source>
</reference>
<sequence>MSFVLQKHQHYVLDTVSAYQAKVEEIESDIRLRAMSNNAPDAELALLKRLKEECAAGLYRYQNLKEAFKAVVVGESDLATRS</sequence>
<comment type="caution">
    <text evidence="1">The sequence shown here is derived from an EMBL/GenBank/DDBJ whole genome shotgun (WGS) entry which is preliminary data.</text>
</comment>
<protein>
    <submittedName>
        <fullName evidence="1">Uncharacterized protein</fullName>
    </submittedName>
</protein>
<dbReference type="EMBL" id="JBEPLJ010000017">
    <property type="protein sequence ID" value="MET3587889.1"/>
    <property type="molecule type" value="Genomic_DNA"/>
</dbReference>
<evidence type="ECO:0000313" key="2">
    <source>
        <dbReference type="Proteomes" id="UP001549031"/>
    </source>
</evidence>
<accession>A0ABV2HBP3</accession>
<keyword evidence="2" id="KW-1185">Reference proteome</keyword>
<name>A0ABV2HBP3_9HYPH</name>
<dbReference type="Proteomes" id="UP001549031">
    <property type="component" value="Unassembled WGS sequence"/>
</dbReference>